<dbReference type="GO" id="GO:0004930">
    <property type="term" value="F:G protein-coupled receptor activity"/>
    <property type="evidence" value="ECO:0007669"/>
    <property type="project" value="InterPro"/>
</dbReference>
<evidence type="ECO:0000256" key="3">
    <source>
        <dbReference type="ARBA" id="ARBA00022989"/>
    </source>
</evidence>
<evidence type="ECO:0000313" key="8">
    <source>
        <dbReference type="RefSeq" id="XP_019620624.1"/>
    </source>
</evidence>
<dbReference type="GO" id="GO:0005886">
    <property type="term" value="C:plasma membrane"/>
    <property type="evidence" value="ECO:0007669"/>
    <property type="project" value="TreeGrafter"/>
</dbReference>
<feature type="domain" description="G-protein coupled receptors family 1 profile" evidence="6">
    <location>
        <begin position="43"/>
        <end position="327"/>
    </location>
</feature>
<dbReference type="OrthoDB" id="10070607at2759"/>
<dbReference type="InterPro" id="IPR000276">
    <property type="entry name" value="GPCR_Rhodpsn"/>
</dbReference>
<dbReference type="KEGG" id="bbel:109467129"/>
<keyword evidence="4 5" id="KW-0472">Membrane</keyword>
<dbReference type="AlphaFoldDB" id="A0A6P4YEZ2"/>
<accession>A0A6P4YEZ2</accession>
<keyword evidence="7" id="KW-1185">Reference proteome</keyword>
<dbReference type="InterPro" id="IPR017452">
    <property type="entry name" value="GPCR_Rhodpsn_7TM"/>
</dbReference>
<evidence type="ECO:0000256" key="5">
    <source>
        <dbReference type="SAM" id="Phobius"/>
    </source>
</evidence>
<reference evidence="8" key="1">
    <citation type="submission" date="2025-08" db="UniProtKB">
        <authorList>
            <consortium name="RefSeq"/>
        </authorList>
    </citation>
    <scope>IDENTIFICATION</scope>
    <source>
        <tissue evidence="8">Gonad</tissue>
    </source>
</reference>
<dbReference type="Proteomes" id="UP000515135">
    <property type="component" value="Unplaced"/>
</dbReference>
<dbReference type="SUPFAM" id="SSF81321">
    <property type="entry name" value="Family A G protein-coupled receptor-like"/>
    <property type="match status" value="1"/>
</dbReference>
<protein>
    <submittedName>
        <fullName evidence="8">Transmembrane protein 116-like</fullName>
    </submittedName>
</protein>
<dbReference type="GeneID" id="109467129"/>
<evidence type="ECO:0000313" key="7">
    <source>
        <dbReference type="Proteomes" id="UP000515135"/>
    </source>
</evidence>
<sequence>MRTAMALVNYNQTASNVTTLLQPEQMQTITYIDMVTTSLSIVGASSVIIYSFCKRKVCQPEVHPLFHLACADLLASLFLLLGVIIFNLSYVTMELYEQHCHYFSAFASSFFVTTFLLTITYSLEVFLRMRDRAIRSSTRQPGTGNFPLIYLLYIISWLGPLLVQSTILITTSSEPPFWDVIPSPNSSLVTCTRCLPLYHFKNDECMPTPSEGKQWMIDLDVSSKLIFILLLILTIVITTIVYLLAVAAFQLRHRRAGMRGRREYEDERSVRRRAALYLIVFCFCWLPTLVLGILSLCDGFVMKKYYVLYIMQACTAPLQGFLNCIVYGWRRREFRTVKPLPVAVLAEQSGLLDRNRNNYRTFATTSA</sequence>
<feature type="transmembrane region" description="Helical" evidence="5">
    <location>
        <begin position="274"/>
        <end position="294"/>
    </location>
</feature>
<feature type="transmembrane region" description="Helical" evidence="5">
    <location>
        <begin position="29"/>
        <end position="53"/>
    </location>
</feature>
<keyword evidence="2 5" id="KW-0812">Transmembrane</keyword>
<dbReference type="GO" id="GO:0007189">
    <property type="term" value="P:adenylate cyclase-activating G protein-coupled receptor signaling pathway"/>
    <property type="evidence" value="ECO:0007669"/>
    <property type="project" value="TreeGrafter"/>
</dbReference>
<dbReference type="PANTHER" id="PTHR23112:SF36">
    <property type="entry name" value="SI:DKEY-30C15.2 PROTEIN"/>
    <property type="match status" value="1"/>
</dbReference>
<dbReference type="Gene3D" id="1.20.1070.10">
    <property type="entry name" value="Rhodopsin 7-helix transmembrane proteins"/>
    <property type="match status" value="1"/>
</dbReference>
<feature type="transmembrane region" description="Helical" evidence="5">
    <location>
        <begin position="148"/>
        <end position="169"/>
    </location>
</feature>
<comment type="subcellular location">
    <subcellularLocation>
        <location evidence="1">Membrane</location>
        <topology evidence="1">Multi-pass membrane protein</topology>
    </subcellularLocation>
</comment>
<evidence type="ECO:0000256" key="2">
    <source>
        <dbReference type="ARBA" id="ARBA00022692"/>
    </source>
</evidence>
<feature type="transmembrane region" description="Helical" evidence="5">
    <location>
        <begin position="65"/>
        <end position="90"/>
    </location>
</feature>
<evidence type="ECO:0000256" key="1">
    <source>
        <dbReference type="ARBA" id="ARBA00004141"/>
    </source>
</evidence>
<dbReference type="PRINTS" id="PR00237">
    <property type="entry name" value="GPCRRHODOPSN"/>
</dbReference>
<evidence type="ECO:0000259" key="6">
    <source>
        <dbReference type="PROSITE" id="PS50262"/>
    </source>
</evidence>
<proteinExistence type="predicted"/>
<organism evidence="7 8">
    <name type="scientific">Branchiostoma belcheri</name>
    <name type="common">Amphioxus</name>
    <dbReference type="NCBI Taxonomy" id="7741"/>
    <lineage>
        <taxon>Eukaryota</taxon>
        <taxon>Metazoa</taxon>
        <taxon>Chordata</taxon>
        <taxon>Cephalochordata</taxon>
        <taxon>Leptocardii</taxon>
        <taxon>Amphioxiformes</taxon>
        <taxon>Branchiostomatidae</taxon>
        <taxon>Branchiostoma</taxon>
    </lineage>
</organism>
<feature type="transmembrane region" description="Helical" evidence="5">
    <location>
        <begin position="102"/>
        <end position="127"/>
    </location>
</feature>
<evidence type="ECO:0000256" key="4">
    <source>
        <dbReference type="ARBA" id="ARBA00023136"/>
    </source>
</evidence>
<gene>
    <name evidence="8" type="primary">LOC109467129</name>
</gene>
<dbReference type="RefSeq" id="XP_019620624.1">
    <property type="nucleotide sequence ID" value="XM_019765065.1"/>
</dbReference>
<feature type="transmembrane region" description="Helical" evidence="5">
    <location>
        <begin position="225"/>
        <end position="253"/>
    </location>
</feature>
<feature type="transmembrane region" description="Helical" evidence="5">
    <location>
        <begin position="306"/>
        <end position="329"/>
    </location>
</feature>
<name>A0A6P4YEZ2_BRABE</name>
<dbReference type="Pfam" id="PF00001">
    <property type="entry name" value="7tm_1"/>
    <property type="match status" value="1"/>
</dbReference>
<dbReference type="SMART" id="SM01381">
    <property type="entry name" value="7TM_GPCR_Srsx"/>
    <property type="match status" value="1"/>
</dbReference>
<dbReference type="PROSITE" id="PS50262">
    <property type="entry name" value="G_PROTEIN_RECEP_F1_2"/>
    <property type="match status" value="1"/>
</dbReference>
<dbReference type="PANTHER" id="PTHR23112">
    <property type="entry name" value="G PROTEIN-COUPLED RECEPTOR 157-RELATED"/>
    <property type="match status" value="1"/>
</dbReference>
<keyword evidence="3 5" id="KW-1133">Transmembrane helix</keyword>